<dbReference type="RefSeq" id="WP_143856794.1">
    <property type="nucleotide sequence ID" value="NZ_CP041730.1"/>
</dbReference>
<gene>
    <name evidence="1" type="ORF">FNU76_05635</name>
</gene>
<reference evidence="2" key="1">
    <citation type="submission" date="2019-07" db="EMBL/GenBank/DDBJ databases">
        <title>Chitinimonas sp. nov., isolated from Ny-Alesund, arctica soil.</title>
        <authorList>
            <person name="Xu Q."/>
            <person name="Peng F."/>
        </authorList>
    </citation>
    <scope>NUCLEOTIDE SEQUENCE [LARGE SCALE GENOMIC DNA]</scope>
    <source>
        <strain evidence="2">R3-44</strain>
    </source>
</reference>
<name>A0A516SCK1_9NEIS</name>
<keyword evidence="2" id="KW-1185">Reference proteome</keyword>
<organism evidence="1 2">
    <name type="scientific">Chitinimonas arctica</name>
    <dbReference type="NCBI Taxonomy" id="2594795"/>
    <lineage>
        <taxon>Bacteria</taxon>
        <taxon>Pseudomonadati</taxon>
        <taxon>Pseudomonadota</taxon>
        <taxon>Betaproteobacteria</taxon>
        <taxon>Neisseriales</taxon>
        <taxon>Chitinibacteraceae</taxon>
        <taxon>Chitinimonas</taxon>
    </lineage>
</organism>
<protein>
    <submittedName>
        <fullName evidence="1">Uncharacterized protein</fullName>
    </submittedName>
</protein>
<proteinExistence type="predicted"/>
<dbReference type="EMBL" id="CP041730">
    <property type="protein sequence ID" value="QDQ25871.1"/>
    <property type="molecule type" value="Genomic_DNA"/>
</dbReference>
<dbReference type="KEGG" id="cari:FNU76_05635"/>
<sequence>MFDFKGLIDALMRRAREDEEAGPTATRMLINLPRHETLIVLTEIIKALAALNRNPRIGLKDRYRAVQAFDEKARPLAALLVKVFRGEEHIDTILPQQIQPSLLACWKELASAYKLCLKQHAQSPSARFAGDAELITLRALAYYAEQAKWAYMRYYDAEPRIWRSLNRLYQIAEAAGFSSKPIAPYPDVAPLSVGRVYRHALLLKLAEPERRRVEELWMIDGWVDGWLEYAALEKIIRPRDQTFAINLDEPKPPMKLRRNMVGERYRYLDTEPLANYLGELAREAGRGGKHHDPAEGDSLTRLYTDLAVVYSREGQARSRRSERRHKEREAGAAVGMDHIGRLLRENSQTGWESWMLGDESANGLGAHYKAHFDDKMTVGEILALKDEHGICLAVVRRLHKTREGQIKVGAERLASKPAAVLLEGPAGKLPALYCAESPHGRMLLLQRHGYQVGQIVNLSAGGKSFSIQLGPTLEILPEYVLCGFTVLAKT</sequence>
<dbReference type="AlphaFoldDB" id="A0A516SCK1"/>
<accession>A0A516SCK1</accession>
<evidence type="ECO:0000313" key="1">
    <source>
        <dbReference type="EMBL" id="QDQ25871.1"/>
    </source>
</evidence>
<dbReference type="Proteomes" id="UP000317550">
    <property type="component" value="Chromosome"/>
</dbReference>
<evidence type="ECO:0000313" key="2">
    <source>
        <dbReference type="Proteomes" id="UP000317550"/>
    </source>
</evidence>
<dbReference type="OrthoDB" id="9126166at2"/>